<keyword evidence="2" id="KW-1185">Reference proteome</keyword>
<gene>
    <name evidence="1" type="ORF">BOW51_10415</name>
</gene>
<evidence type="ECO:0000313" key="1">
    <source>
        <dbReference type="EMBL" id="OOZ35763.1"/>
    </source>
</evidence>
<dbReference type="PANTHER" id="PTHR12526">
    <property type="entry name" value="GLYCOSYLTRANSFERASE"/>
    <property type="match status" value="1"/>
</dbReference>
<proteinExistence type="predicted"/>
<organism evidence="1 2">
    <name type="scientific">Solemya velesiana gill symbiont</name>
    <dbReference type="NCBI Taxonomy" id="1918948"/>
    <lineage>
        <taxon>Bacteria</taxon>
        <taxon>Pseudomonadati</taxon>
        <taxon>Pseudomonadota</taxon>
        <taxon>Gammaproteobacteria</taxon>
        <taxon>sulfur-oxidizing symbionts</taxon>
    </lineage>
</organism>
<dbReference type="Pfam" id="PF13692">
    <property type="entry name" value="Glyco_trans_1_4"/>
    <property type="match status" value="1"/>
</dbReference>
<reference evidence="1 2" key="1">
    <citation type="submission" date="2016-11" db="EMBL/GenBank/DDBJ databases">
        <title>Mixed transmission modes and dynamic genome evolution in an obligate animal-bacterial symbiosis.</title>
        <authorList>
            <person name="Russell S.L."/>
            <person name="Corbett-Detig R.B."/>
            <person name="Cavanaugh C.M."/>
        </authorList>
    </citation>
    <scope>NUCLEOTIDE SEQUENCE [LARGE SCALE GENOMIC DNA]</scope>
    <source>
        <strain evidence="1">Se-Cadez</strain>
    </source>
</reference>
<dbReference type="SUPFAM" id="SSF53756">
    <property type="entry name" value="UDP-Glycosyltransferase/glycogen phosphorylase"/>
    <property type="match status" value="1"/>
</dbReference>
<name>A0A1T2KSC8_9GAMM</name>
<dbReference type="EMBL" id="MPRJ01000078">
    <property type="protein sequence ID" value="OOZ35763.1"/>
    <property type="molecule type" value="Genomic_DNA"/>
</dbReference>
<evidence type="ECO:0000313" key="2">
    <source>
        <dbReference type="Proteomes" id="UP000190896"/>
    </source>
</evidence>
<dbReference type="Gene3D" id="3.40.50.2000">
    <property type="entry name" value="Glycogen Phosphorylase B"/>
    <property type="match status" value="1"/>
</dbReference>
<dbReference type="Proteomes" id="UP000190896">
    <property type="component" value="Unassembled WGS sequence"/>
</dbReference>
<evidence type="ECO:0008006" key="3">
    <source>
        <dbReference type="Google" id="ProtNLM"/>
    </source>
</evidence>
<dbReference type="AlphaFoldDB" id="A0A1T2KSC8"/>
<dbReference type="CDD" id="cd03801">
    <property type="entry name" value="GT4_PimA-like"/>
    <property type="match status" value="1"/>
</dbReference>
<accession>A0A1T2KSC8</accession>
<protein>
    <recommendedName>
        <fullName evidence="3">Glycosyl transferase family 1 domain-containing protein</fullName>
    </recommendedName>
</protein>
<sequence>MIADCNRQGIKTILCVANDRDLFEDYSSNNLELDHYGMPKWKGHYALTTASCIIVQTAFQQQMLQRNFNRSSVLIRNPVKLSQDDKKKWITRTQREFVLWIGRADAFNKQPSIFLDLAKHCPDLHFLMIVNRTDEAELDSLEADCPDNLRIIEHVHPTKILDFILRARVFVNTSRYEGFPNTFLQCAVSGVPIVSLQVDPDGMLTRNRCGIYVSGDVAKLKEAVIDLVDNSDKADRLANACYQYVLEYHEYRERVAEMAACIEKLHVAEPVPEKAPWWAAMKRYWR</sequence>
<comment type="caution">
    <text evidence="1">The sequence shown here is derived from an EMBL/GenBank/DDBJ whole genome shotgun (WGS) entry which is preliminary data.</text>
</comment>